<accession>A0A426ZGZ7</accession>
<sequence length="96" mass="11021">MVTVDFNHRRPISSGISRGRKKMEKKRENLEIRHCPIDPDPCLRASCGENLRRSRGDFFFPRGLLGEQTSLLPSLGEETFEVFDEEPGDDEESAQR</sequence>
<dbReference type="AlphaFoldDB" id="A0A426ZGZ7"/>
<dbReference type="Proteomes" id="UP000287651">
    <property type="component" value="Unassembled WGS sequence"/>
</dbReference>
<evidence type="ECO:0000256" key="1">
    <source>
        <dbReference type="SAM" id="MobiDB-lite"/>
    </source>
</evidence>
<proteinExistence type="predicted"/>
<feature type="region of interest" description="Disordered" evidence="1">
    <location>
        <begin position="1"/>
        <end position="25"/>
    </location>
</feature>
<dbReference type="EMBL" id="AMZH03006673">
    <property type="protein sequence ID" value="RRT63231.1"/>
    <property type="molecule type" value="Genomic_DNA"/>
</dbReference>
<organism evidence="2 3">
    <name type="scientific">Ensete ventricosum</name>
    <name type="common">Abyssinian banana</name>
    <name type="synonym">Musa ensete</name>
    <dbReference type="NCBI Taxonomy" id="4639"/>
    <lineage>
        <taxon>Eukaryota</taxon>
        <taxon>Viridiplantae</taxon>
        <taxon>Streptophyta</taxon>
        <taxon>Embryophyta</taxon>
        <taxon>Tracheophyta</taxon>
        <taxon>Spermatophyta</taxon>
        <taxon>Magnoliopsida</taxon>
        <taxon>Liliopsida</taxon>
        <taxon>Zingiberales</taxon>
        <taxon>Musaceae</taxon>
        <taxon>Ensete</taxon>
    </lineage>
</organism>
<evidence type="ECO:0000313" key="2">
    <source>
        <dbReference type="EMBL" id="RRT63231.1"/>
    </source>
</evidence>
<gene>
    <name evidence="2" type="ORF">B296_00011882</name>
</gene>
<protein>
    <submittedName>
        <fullName evidence="2">Uncharacterized protein</fullName>
    </submittedName>
</protein>
<reference evidence="2 3" key="1">
    <citation type="journal article" date="2014" name="Agronomy (Basel)">
        <title>A Draft Genome Sequence for Ensete ventricosum, the Drought-Tolerant Tree Against Hunger.</title>
        <authorList>
            <person name="Harrison J."/>
            <person name="Moore K.A."/>
            <person name="Paszkiewicz K."/>
            <person name="Jones T."/>
            <person name="Grant M."/>
            <person name="Ambacheew D."/>
            <person name="Muzemil S."/>
            <person name="Studholme D.J."/>
        </authorList>
    </citation>
    <scope>NUCLEOTIDE SEQUENCE [LARGE SCALE GENOMIC DNA]</scope>
</reference>
<evidence type="ECO:0000313" key="3">
    <source>
        <dbReference type="Proteomes" id="UP000287651"/>
    </source>
</evidence>
<name>A0A426ZGZ7_ENSVE</name>
<comment type="caution">
    <text evidence="2">The sequence shown here is derived from an EMBL/GenBank/DDBJ whole genome shotgun (WGS) entry which is preliminary data.</text>
</comment>